<dbReference type="InterPro" id="IPR011761">
    <property type="entry name" value="ATP-grasp"/>
</dbReference>
<dbReference type="PANTHER" id="PTHR48095:SF5">
    <property type="entry name" value="BLL7292 PROTEIN"/>
    <property type="match status" value="1"/>
</dbReference>
<evidence type="ECO:0000313" key="16">
    <source>
        <dbReference type="Proteomes" id="UP000280298"/>
    </source>
</evidence>
<comment type="cofactor">
    <cofactor evidence="1">
        <name>biotin</name>
        <dbReference type="ChEBI" id="CHEBI:57586"/>
    </cofactor>
</comment>
<evidence type="ECO:0000313" key="15">
    <source>
        <dbReference type="EMBL" id="AZQ39277.1"/>
    </source>
</evidence>
<organism evidence="15 16">
    <name type="scientific">Streptomyces cyaneochromogenes</name>
    <dbReference type="NCBI Taxonomy" id="2496836"/>
    <lineage>
        <taxon>Bacteria</taxon>
        <taxon>Bacillati</taxon>
        <taxon>Actinomycetota</taxon>
        <taxon>Actinomycetes</taxon>
        <taxon>Kitasatosporales</taxon>
        <taxon>Streptomycetaceae</taxon>
        <taxon>Streptomyces</taxon>
    </lineage>
</organism>
<dbReference type="GO" id="GO:2001295">
    <property type="term" value="P:malonyl-CoA biosynthetic process"/>
    <property type="evidence" value="ECO:0007669"/>
    <property type="project" value="UniProtKB-UniPathway"/>
</dbReference>
<dbReference type="PANTHER" id="PTHR48095">
    <property type="entry name" value="PYRUVATE CARBOXYLASE SUBUNIT A"/>
    <property type="match status" value="1"/>
</dbReference>
<feature type="compositionally biased region" description="Basic and acidic residues" evidence="9">
    <location>
        <begin position="568"/>
        <end position="585"/>
    </location>
</feature>
<dbReference type="UniPathway" id="UPA00655">
    <property type="reaction ID" value="UER00711"/>
</dbReference>
<keyword evidence="16" id="KW-1185">Reference proteome</keyword>
<evidence type="ECO:0000256" key="8">
    <source>
        <dbReference type="PROSITE-ProRule" id="PRU00409"/>
    </source>
</evidence>
<comment type="pathway">
    <text evidence="2">Lipid metabolism; malonyl-CoA biosynthesis; malonyl-CoA from acetyl-CoA: step 1/1.</text>
</comment>
<evidence type="ECO:0000256" key="7">
    <source>
        <dbReference type="ARBA" id="ARBA00023268"/>
    </source>
</evidence>
<dbReference type="InterPro" id="IPR005482">
    <property type="entry name" value="Biotin_COase_C"/>
</dbReference>
<dbReference type="InterPro" id="IPR051602">
    <property type="entry name" value="ACC_Biotin_Carboxylase"/>
</dbReference>
<dbReference type="AlphaFoldDB" id="A0A3Q9F030"/>
<dbReference type="InterPro" id="IPR005479">
    <property type="entry name" value="CPAse_ATP-bd"/>
</dbReference>
<evidence type="ECO:0000259" key="13">
    <source>
        <dbReference type="PROSITE" id="PS50980"/>
    </source>
</evidence>
<feature type="region of interest" description="Disordered" evidence="9">
    <location>
        <begin position="464"/>
        <end position="493"/>
    </location>
</feature>
<evidence type="ECO:0000256" key="5">
    <source>
        <dbReference type="ARBA" id="ARBA00022741"/>
    </source>
</evidence>
<dbReference type="SUPFAM" id="SSF51230">
    <property type="entry name" value="Single hybrid motif"/>
    <property type="match status" value="1"/>
</dbReference>
<dbReference type="EMBL" id="CP034539">
    <property type="protein sequence ID" value="AZQ39277.1"/>
    <property type="molecule type" value="Genomic_DNA"/>
</dbReference>
<evidence type="ECO:0000256" key="6">
    <source>
        <dbReference type="ARBA" id="ARBA00022840"/>
    </source>
</evidence>
<dbReference type="InterPro" id="IPR016185">
    <property type="entry name" value="PreATP-grasp_dom_sf"/>
</dbReference>
<sequence length="1097" mass="115963">MTMGLAKLLVANRGEIAVRVIRAARELDLLTVALRSRDEAHALHTRMADEVVVLDGEGPGAFLDAAALVGAAVRTGCDAVHPGYGLLAENADFAQRCTDAGLTWVGPRPEVLRTLGDKTAARELAARLGVPVLPATYGDTGIEEARAFMAGLGAGAAVMVKAVAGGGGRGMRAVYEAGQLEEAVRRCRSEASHAFGDGAVYVERLLRRARHVEVQVLGDGTGAVVGYGDRDCSLQRHRQKIVEIAPAPGLDEAVRAGLHDAALRMAREVAYAGLGTFEFLVDTGDGSVSPGFYFLEANPRIQVEHTVTEEVTGIDLVKAQLRVASGESLDRVGAGQAPVPRGCAVQVRVNAETVRPDGTVLPSAGTLDVFWPPAGPGVRVDTAAFPGGRVSPRFDSLLAKLVAHDGSGSLPDTLARARRALAELRVEGVATNTGVLRRLLEAPEVVAGRLHTALVDELLPALVPQETDPEKGAEVPDARDAEVPDAFEPQGTLTVTAPMTATVVDVAVAEGERVRAGSTLVVLESMKMEHLLQAPGDGVVVAVRAEPGDLAEHGQPLVVMEATGAADGEPHPEERPDPDAPRADLEEVRARKRFGDDAERPEMVARRHAEGRRTARENIADLCDPGSFVEYGGLAIAAQRSRRSLDDLIRRTPADGLVGGVGTVGADRFGPGSARVVAMSYDYSVMAGTQGMTGHRKKDRLFALAEQAHLPVVLFAEGGGGRPGDVDGTVVSGLDCTAFALFASLNGKVPLVGIGSGRCFAGNAALLGCCDVIIATPEATIGMGGPAMIEGGGLGSFAPEDIGPVEVQRANGVIDIEAADDADAVRLARTYLSYFQGPVTEWECPDQRRLRHLIPENRRRAYDVRAVVATLADADSVLELRQHFGRGVVTALARVEGWPCGILANDPRHLGGAIDSDAADKASRFLQLCDAFGLPVVSLCDTPGFMVGPEAEKTATVRHVSRMFVHASALTVPFGVIVLRKGYGLGAQAMAGGGFRIPRFTVAWPTGEFGPMGIEGAVRLGYRRELAAIEDVDEREREFARRVAAAYEHGKALNVASVFEIDDVIDPAESRRWISTLLHDPAPEPGQRGSRRFVDTW</sequence>
<evidence type="ECO:0000256" key="3">
    <source>
        <dbReference type="ARBA" id="ARBA00013058"/>
    </source>
</evidence>
<evidence type="ECO:0000259" key="12">
    <source>
        <dbReference type="PROSITE" id="PS50979"/>
    </source>
</evidence>
<protein>
    <recommendedName>
        <fullName evidence="3">acetyl-CoA carboxylase</fullName>
        <ecNumber evidence="3">6.4.1.2</ecNumber>
    </recommendedName>
</protein>
<dbReference type="SUPFAM" id="SSF52096">
    <property type="entry name" value="ClpP/crotonase"/>
    <property type="match status" value="2"/>
</dbReference>
<dbReference type="SUPFAM" id="SSF51246">
    <property type="entry name" value="Rudiment single hybrid motif"/>
    <property type="match status" value="1"/>
</dbReference>
<dbReference type="GO" id="GO:0003989">
    <property type="term" value="F:acetyl-CoA carboxylase activity"/>
    <property type="evidence" value="ECO:0007669"/>
    <property type="project" value="UniProtKB-EC"/>
</dbReference>
<feature type="domain" description="ATP-grasp" evidence="11">
    <location>
        <begin position="122"/>
        <end position="325"/>
    </location>
</feature>
<dbReference type="InterPro" id="IPR034733">
    <property type="entry name" value="AcCoA_carboxyl_beta"/>
</dbReference>
<feature type="domain" description="Lipoyl-binding" evidence="10">
    <location>
        <begin position="490"/>
        <end position="561"/>
    </location>
</feature>
<dbReference type="Pfam" id="PF00364">
    <property type="entry name" value="Biotin_lipoyl"/>
    <property type="match status" value="1"/>
</dbReference>
<feature type="compositionally biased region" description="Basic and acidic residues" evidence="9">
    <location>
        <begin position="468"/>
        <end position="482"/>
    </location>
</feature>
<dbReference type="Pfam" id="PF02785">
    <property type="entry name" value="Biotin_carb_C"/>
    <property type="match status" value="1"/>
</dbReference>
<evidence type="ECO:0000256" key="4">
    <source>
        <dbReference type="ARBA" id="ARBA00022598"/>
    </source>
</evidence>
<dbReference type="SMART" id="SM00878">
    <property type="entry name" value="Biotin_carb_C"/>
    <property type="match status" value="1"/>
</dbReference>
<dbReference type="OrthoDB" id="5240504at2"/>
<feature type="region of interest" description="Disordered" evidence="9">
    <location>
        <begin position="565"/>
        <end position="585"/>
    </location>
</feature>
<dbReference type="SUPFAM" id="SSF56059">
    <property type="entry name" value="Glutathione synthetase ATP-binding domain-like"/>
    <property type="match status" value="1"/>
</dbReference>
<evidence type="ECO:0000256" key="2">
    <source>
        <dbReference type="ARBA" id="ARBA00004956"/>
    </source>
</evidence>
<accession>A0A3Q9F030</accession>
<dbReference type="PROSITE" id="PS50980">
    <property type="entry name" value="COA_CT_NTER"/>
    <property type="match status" value="1"/>
</dbReference>
<evidence type="ECO:0000259" key="10">
    <source>
        <dbReference type="PROSITE" id="PS50968"/>
    </source>
</evidence>
<dbReference type="InterPro" id="IPR029045">
    <property type="entry name" value="ClpP/crotonase-like_dom_sf"/>
</dbReference>
<keyword evidence="6 8" id="KW-0067">ATP-binding</keyword>
<dbReference type="InterPro" id="IPR011762">
    <property type="entry name" value="COA_CT_N"/>
</dbReference>
<evidence type="ECO:0000256" key="9">
    <source>
        <dbReference type="SAM" id="MobiDB-lite"/>
    </source>
</evidence>
<dbReference type="PROSITE" id="PS50975">
    <property type="entry name" value="ATP_GRASP"/>
    <property type="match status" value="1"/>
</dbReference>
<keyword evidence="7" id="KW-0511">Multifunctional enzyme</keyword>
<dbReference type="InterPro" id="IPR011763">
    <property type="entry name" value="COA_CT_C"/>
</dbReference>
<dbReference type="CDD" id="cd06850">
    <property type="entry name" value="biotinyl_domain"/>
    <property type="match status" value="1"/>
</dbReference>
<dbReference type="InterPro" id="IPR011764">
    <property type="entry name" value="Biotin_carboxylation_dom"/>
</dbReference>
<dbReference type="Proteomes" id="UP000280298">
    <property type="component" value="Chromosome"/>
</dbReference>
<feature type="domain" description="Biotin carboxylation" evidence="12">
    <location>
        <begin position="4"/>
        <end position="460"/>
    </location>
</feature>
<evidence type="ECO:0000256" key="1">
    <source>
        <dbReference type="ARBA" id="ARBA00001953"/>
    </source>
</evidence>
<dbReference type="GO" id="GO:0005524">
    <property type="term" value="F:ATP binding"/>
    <property type="evidence" value="ECO:0007669"/>
    <property type="project" value="UniProtKB-UniRule"/>
</dbReference>
<dbReference type="InterPro" id="IPR000089">
    <property type="entry name" value="Biotin_lipoyl"/>
</dbReference>
<dbReference type="PROSITE" id="PS50979">
    <property type="entry name" value="BC"/>
    <property type="match status" value="1"/>
</dbReference>
<dbReference type="Pfam" id="PF02786">
    <property type="entry name" value="CPSase_L_D2"/>
    <property type="match status" value="1"/>
</dbReference>
<dbReference type="SUPFAM" id="SSF52440">
    <property type="entry name" value="PreATP-grasp domain"/>
    <property type="match status" value="1"/>
</dbReference>
<dbReference type="Pfam" id="PF01039">
    <property type="entry name" value="Carboxyl_trans"/>
    <property type="match status" value="1"/>
</dbReference>
<dbReference type="PROSITE" id="PS50989">
    <property type="entry name" value="COA_CT_CTER"/>
    <property type="match status" value="1"/>
</dbReference>
<gene>
    <name evidence="15" type="ORF">EJ357_42435</name>
</gene>
<dbReference type="InterPro" id="IPR011053">
    <property type="entry name" value="Single_hybrid_motif"/>
</dbReference>
<proteinExistence type="predicted"/>
<dbReference type="EC" id="6.4.1.2" evidence="3"/>
<dbReference type="KEGG" id="scya:EJ357_42435"/>
<dbReference type="InterPro" id="IPR011054">
    <property type="entry name" value="Rudment_hybrid_motif"/>
</dbReference>
<keyword evidence="5 8" id="KW-0547">Nucleotide-binding</keyword>
<feature type="domain" description="CoA carboxyltransferase N-terminal" evidence="13">
    <location>
        <begin position="578"/>
        <end position="847"/>
    </location>
</feature>
<dbReference type="Gene3D" id="3.90.226.10">
    <property type="entry name" value="2-enoyl-CoA Hydratase, Chain A, domain 1"/>
    <property type="match status" value="2"/>
</dbReference>
<keyword evidence="4" id="KW-0436">Ligase</keyword>
<dbReference type="GO" id="GO:0046872">
    <property type="term" value="F:metal ion binding"/>
    <property type="evidence" value="ECO:0007669"/>
    <property type="project" value="InterPro"/>
</dbReference>
<dbReference type="Pfam" id="PF00289">
    <property type="entry name" value="Biotin_carb_N"/>
    <property type="match status" value="1"/>
</dbReference>
<evidence type="ECO:0000259" key="11">
    <source>
        <dbReference type="PROSITE" id="PS50975"/>
    </source>
</evidence>
<name>A0A3Q9F030_9ACTN</name>
<dbReference type="InterPro" id="IPR005481">
    <property type="entry name" value="BC-like_N"/>
</dbReference>
<feature type="domain" description="CoA carboxyltransferase C-terminal" evidence="14">
    <location>
        <begin position="841"/>
        <end position="1080"/>
    </location>
</feature>
<dbReference type="Gene3D" id="3.30.470.20">
    <property type="entry name" value="ATP-grasp fold, B domain"/>
    <property type="match status" value="1"/>
</dbReference>
<evidence type="ECO:0000259" key="14">
    <source>
        <dbReference type="PROSITE" id="PS50989"/>
    </source>
</evidence>
<dbReference type="Gene3D" id="2.40.50.100">
    <property type="match status" value="1"/>
</dbReference>
<dbReference type="PROSITE" id="PS00867">
    <property type="entry name" value="CPSASE_2"/>
    <property type="match status" value="1"/>
</dbReference>
<dbReference type="PROSITE" id="PS50968">
    <property type="entry name" value="BIOTINYL_LIPOYL"/>
    <property type="match status" value="1"/>
</dbReference>
<reference evidence="15 16" key="1">
    <citation type="journal article" date="2019" name="Int. J. Syst. Evol. Microbiol.">
        <title>Streptomyces cyaneochromogenes sp. nov., a blue pigment-producing actinomycete from manganese-contaminated soil.</title>
        <authorList>
            <person name="Tang X."/>
            <person name="Zhao J."/>
            <person name="Li K."/>
            <person name="Chen Z."/>
            <person name="Sun Y."/>
            <person name="Gao J."/>
        </authorList>
    </citation>
    <scope>NUCLEOTIDE SEQUENCE [LARGE SCALE GENOMIC DNA]</scope>
    <source>
        <strain evidence="15 16">MK-45</strain>
    </source>
</reference>